<organism evidence="6">
    <name type="scientific">Phaeodactylum tricornutum</name>
    <name type="common">Diatom</name>
    <dbReference type="NCBI Taxonomy" id="2850"/>
    <lineage>
        <taxon>Eukaryota</taxon>
        <taxon>Sar</taxon>
        <taxon>Stramenopiles</taxon>
        <taxon>Ochrophyta</taxon>
        <taxon>Bacillariophyta</taxon>
        <taxon>Bacillariophyceae</taxon>
        <taxon>Bacillariophycidae</taxon>
        <taxon>Naviculales</taxon>
        <taxon>Phaeodactylaceae</taxon>
        <taxon>Phaeodactylum</taxon>
    </lineage>
</organism>
<protein>
    <recommendedName>
        <fullName evidence="5">Plastid lipid-associated protein/fibrillin conserved domain-containing protein</fullName>
    </recommendedName>
</protein>
<evidence type="ECO:0000256" key="3">
    <source>
        <dbReference type="SAM" id="MobiDB-lite"/>
    </source>
</evidence>
<dbReference type="InterPro" id="IPR039633">
    <property type="entry name" value="PAP"/>
</dbReference>
<reference evidence="6" key="1">
    <citation type="submission" date="2022-02" db="EMBL/GenBank/DDBJ databases">
        <authorList>
            <person name="Giguere J D."/>
        </authorList>
    </citation>
    <scope>NUCLEOTIDE SEQUENCE</scope>
    <source>
        <strain evidence="6">CCAP 1055/1</strain>
    </source>
</reference>
<dbReference type="AlphaFoldDB" id="A0A8J9S6B8"/>
<evidence type="ECO:0000256" key="4">
    <source>
        <dbReference type="SAM" id="SignalP"/>
    </source>
</evidence>
<evidence type="ECO:0000256" key="1">
    <source>
        <dbReference type="ARBA" id="ARBA00004474"/>
    </source>
</evidence>
<evidence type="ECO:0000313" key="6">
    <source>
        <dbReference type="EMBL" id="CAG9282987.1"/>
    </source>
</evidence>
<feature type="region of interest" description="Disordered" evidence="3">
    <location>
        <begin position="29"/>
        <end position="74"/>
    </location>
</feature>
<keyword evidence="2" id="KW-0934">Plastid</keyword>
<feature type="compositionally biased region" description="Low complexity" evidence="3">
    <location>
        <begin position="29"/>
        <end position="38"/>
    </location>
</feature>
<feature type="compositionally biased region" description="Basic and acidic residues" evidence="3">
    <location>
        <begin position="56"/>
        <end position="67"/>
    </location>
</feature>
<gene>
    <name evidence="6" type="ORF">PTTT1_LOCUS21358</name>
</gene>
<dbReference type="InterPro" id="IPR006843">
    <property type="entry name" value="PAP/fibrillin_dom"/>
</dbReference>
<dbReference type="Proteomes" id="UP000836788">
    <property type="component" value="Chromosome 18"/>
</dbReference>
<dbReference type="Pfam" id="PF04755">
    <property type="entry name" value="PAP_fibrillin"/>
    <property type="match status" value="1"/>
</dbReference>
<dbReference type="EMBL" id="OU594959">
    <property type="protein sequence ID" value="CAG9282987.1"/>
    <property type="molecule type" value="Genomic_DNA"/>
</dbReference>
<evidence type="ECO:0000259" key="5">
    <source>
        <dbReference type="Pfam" id="PF04755"/>
    </source>
</evidence>
<accession>A0A8J9S6B8</accession>
<dbReference type="PANTHER" id="PTHR31906">
    <property type="entry name" value="PLASTID-LIPID-ASSOCIATED PROTEIN 4, CHLOROPLASTIC-RELATED"/>
    <property type="match status" value="1"/>
</dbReference>
<comment type="subcellular location">
    <subcellularLocation>
        <location evidence="1">Plastid</location>
    </subcellularLocation>
</comment>
<evidence type="ECO:0000256" key="2">
    <source>
        <dbReference type="ARBA" id="ARBA00022640"/>
    </source>
</evidence>
<feature type="domain" description="Plastid lipid-associated protein/fibrillin conserved" evidence="5">
    <location>
        <begin position="92"/>
        <end position="257"/>
    </location>
</feature>
<name>A0A8J9S6B8_PHATR</name>
<feature type="chain" id="PRO_5035477616" description="Plastid lipid-associated protein/fibrillin conserved domain-containing protein" evidence="4">
    <location>
        <begin position="25"/>
        <end position="288"/>
    </location>
</feature>
<proteinExistence type="predicted"/>
<keyword evidence="4" id="KW-0732">Signal</keyword>
<sequence>MKPPVSIFSVALLTSFAWLHQTSAFGVRRSSNRSARAAPPLDPTLRSAVDASTSKGFEKRDDTKNENQGEFANKSAAEIKGELLELLPSMTGQEDEFRRVEELVNALEARYQPAQTLTFLNLAMQGSWQLLFSTNLSGTLNPAKFRLRELTQRIECNNLDGVVTNQALWDLAEAGDAAFDATGTFSVKCNYSINQGARMIVDLEDHLLQPARGSAIPQDVQGLVGYLHRAMPKTLFDPSDHAMDTTYLDVDLRIVRYTGARLEGSRDIFMRASALEINPTKDDVPREE</sequence>
<dbReference type="GO" id="GO:0009536">
    <property type="term" value="C:plastid"/>
    <property type="evidence" value="ECO:0007669"/>
    <property type="project" value="UniProtKB-SubCell"/>
</dbReference>
<feature type="signal peptide" evidence="4">
    <location>
        <begin position="1"/>
        <end position="24"/>
    </location>
</feature>